<dbReference type="SUPFAM" id="SSF55729">
    <property type="entry name" value="Acyl-CoA N-acyltransferases (Nat)"/>
    <property type="match status" value="1"/>
</dbReference>
<dbReference type="Proteomes" id="UP000396862">
    <property type="component" value="Unassembled WGS sequence"/>
</dbReference>
<evidence type="ECO:0000259" key="1">
    <source>
        <dbReference type="PROSITE" id="PS51186"/>
    </source>
</evidence>
<accession>A0ABQ0ZFN8</accession>
<proteinExistence type="predicted"/>
<name>A0ABQ0ZFN8_9BACT</name>
<keyword evidence="3" id="KW-1185">Reference proteome</keyword>
<dbReference type="EMBL" id="BLAU01000001">
    <property type="protein sequence ID" value="GET20157.1"/>
    <property type="molecule type" value="Genomic_DNA"/>
</dbReference>
<evidence type="ECO:0000313" key="3">
    <source>
        <dbReference type="Proteomes" id="UP000396862"/>
    </source>
</evidence>
<evidence type="ECO:0000313" key="2">
    <source>
        <dbReference type="EMBL" id="GET20157.1"/>
    </source>
</evidence>
<gene>
    <name evidence="2" type="ORF">JCM18694_04030</name>
</gene>
<sequence length="176" mass="20217">MPMQSETTTKQEILISHMTRSDWKAIKQLYREKYSDGIASEWNEELFPGELSFISRTDGEVNGHLQLIPLQETGKQSSNVLLIGHMVLPDGKEGKALLQEASMCAWELGYKAIVTFEDQGELMENGFYELDYPVFSNLNENTPVYGYALSWKGTEKIKRNLVYPHVRFYLLLRSQS</sequence>
<dbReference type="InterPro" id="IPR016181">
    <property type="entry name" value="Acyl_CoA_acyltransferase"/>
</dbReference>
<dbReference type="Gene3D" id="3.40.630.30">
    <property type="match status" value="1"/>
</dbReference>
<comment type="caution">
    <text evidence="2">The sequence shown here is derived from an EMBL/GenBank/DDBJ whole genome shotgun (WGS) entry which is preliminary data.</text>
</comment>
<reference evidence="2 3" key="1">
    <citation type="submission" date="2019-10" db="EMBL/GenBank/DDBJ databases">
        <title>Prolixibacter strains distinguished by the presence of nitrate reductase genes were adept at nitrate-dependent anaerobic corrosion of metallic iron and carbon steel.</title>
        <authorList>
            <person name="Iino T."/>
            <person name="Shono N."/>
            <person name="Ito K."/>
            <person name="Nakamura R."/>
            <person name="Sueoka K."/>
            <person name="Harayama S."/>
            <person name="Ohkuma M."/>
        </authorList>
    </citation>
    <scope>NUCLEOTIDE SEQUENCE [LARGE SCALE GENOMIC DNA]</scope>
    <source>
        <strain evidence="2 3">MIC1-1</strain>
    </source>
</reference>
<dbReference type="InterPro" id="IPR000182">
    <property type="entry name" value="GNAT_dom"/>
</dbReference>
<protein>
    <recommendedName>
        <fullName evidence="1">N-acetyltransferase domain-containing protein</fullName>
    </recommendedName>
</protein>
<feature type="domain" description="N-acetyltransferase" evidence="1">
    <location>
        <begin position="13"/>
        <end position="152"/>
    </location>
</feature>
<organism evidence="2 3">
    <name type="scientific">Prolixibacter denitrificans</name>
    <dbReference type="NCBI Taxonomy" id="1541063"/>
    <lineage>
        <taxon>Bacteria</taxon>
        <taxon>Pseudomonadati</taxon>
        <taxon>Bacteroidota</taxon>
        <taxon>Bacteroidia</taxon>
        <taxon>Marinilabiliales</taxon>
        <taxon>Prolixibacteraceae</taxon>
        <taxon>Prolixibacter</taxon>
    </lineage>
</organism>
<dbReference type="PROSITE" id="PS51186">
    <property type="entry name" value="GNAT"/>
    <property type="match status" value="1"/>
</dbReference>